<keyword evidence="2 11" id="KW-0235">DNA replication</keyword>
<feature type="domain" description="UvrD-like helicase ATP-binding" evidence="13">
    <location>
        <begin position="2"/>
        <end position="278"/>
    </location>
</feature>
<dbReference type="RefSeq" id="WP_210223856.1">
    <property type="nucleotide sequence ID" value="NZ_CP072801.1"/>
</dbReference>
<dbReference type="Gene3D" id="1.10.486.10">
    <property type="entry name" value="PCRA, domain 4"/>
    <property type="match status" value="1"/>
</dbReference>
<evidence type="ECO:0000259" key="13">
    <source>
        <dbReference type="PROSITE" id="PS51198"/>
    </source>
</evidence>
<keyword evidence="4 11" id="KW-0378">Hydrolase</keyword>
<dbReference type="GO" id="GO:0016787">
    <property type="term" value="F:hydrolase activity"/>
    <property type="evidence" value="ECO:0007669"/>
    <property type="project" value="UniProtKB-KW"/>
</dbReference>
<feature type="binding site" evidence="12">
    <location>
        <begin position="23"/>
        <end position="30"/>
    </location>
    <ligand>
        <name>ATP</name>
        <dbReference type="ChEBI" id="CHEBI:30616"/>
    </ligand>
</feature>
<comment type="catalytic activity">
    <reaction evidence="9 11">
        <text>Couples ATP hydrolysis with the unwinding of duplex DNA by translocating in the 3'-5' direction.</text>
        <dbReference type="EC" id="5.6.2.4"/>
    </reaction>
</comment>
<dbReference type="InterPro" id="IPR027417">
    <property type="entry name" value="P-loop_NTPase"/>
</dbReference>
<dbReference type="GO" id="GO:0003678">
    <property type="term" value="F:DNA helicase activity"/>
    <property type="evidence" value="ECO:0007669"/>
    <property type="project" value="UniProtKB-EC"/>
</dbReference>
<dbReference type="PROSITE" id="PS51217">
    <property type="entry name" value="UVRD_HELICASE_CTER"/>
    <property type="match status" value="1"/>
</dbReference>
<dbReference type="PROSITE" id="PS51198">
    <property type="entry name" value="UVRD_HELICASE_ATP_BIND"/>
    <property type="match status" value="1"/>
</dbReference>
<evidence type="ECO:0000313" key="15">
    <source>
        <dbReference type="EMBL" id="QTR47600.1"/>
    </source>
</evidence>
<proteinExistence type="inferred from homology"/>
<accession>A0ABX7WVG3</accession>
<dbReference type="Pfam" id="PF13361">
    <property type="entry name" value="UvrD_C"/>
    <property type="match status" value="1"/>
</dbReference>
<comment type="catalytic activity">
    <reaction evidence="10 11">
        <text>ATP + H2O = ADP + phosphate + H(+)</text>
        <dbReference type="Rhea" id="RHEA:13065"/>
        <dbReference type="ChEBI" id="CHEBI:15377"/>
        <dbReference type="ChEBI" id="CHEBI:15378"/>
        <dbReference type="ChEBI" id="CHEBI:30616"/>
        <dbReference type="ChEBI" id="CHEBI:43474"/>
        <dbReference type="ChEBI" id="CHEBI:456216"/>
        <dbReference type="EC" id="5.6.2.4"/>
    </reaction>
</comment>
<dbReference type="Proteomes" id="UP000672039">
    <property type="component" value="Chromosome"/>
</dbReference>
<evidence type="ECO:0000259" key="14">
    <source>
        <dbReference type="PROSITE" id="PS51217"/>
    </source>
</evidence>
<dbReference type="CDD" id="cd17932">
    <property type="entry name" value="DEXQc_UvrD"/>
    <property type="match status" value="1"/>
</dbReference>
<keyword evidence="7 11" id="KW-0238">DNA-binding</keyword>
<evidence type="ECO:0000256" key="10">
    <source>
        <dbReference type="ARBA" id="ARBA00048988"/>
    </source>
</evidence>
<dbReference type="InterPro" id="IPR013986">
    <property type="entry name" value="DExx_box_DNA_helicase_dom_sf"/>
</dbReference>
<feature type="domain" description="UvrD-like helicase C-terminal" evidence="14">
    <location>
        <begin position="279"/>
        <end position="559"/>
    </location>
</feature>
<dbReference type="CDD" id="cd18807">
    <property type="entry name" value="SF1_C_UvrD"/>
    <property type="match status" value="1"/>
</dbReference>
<dbReference type="PANTHER" id="PTHR11070:SF64">
    <property type="entry name" value="ATP-DEPENDENT DNA HELICASE REP"/>
    <property type="match status" value="1"/>
</dbReference>
<dbReference type="Pfam" id="PF00580">
    <property type="entry name" value="UvrD-helicase"/>
    <property type="match status" value="1"/>
</dbReference>
<dbReference type="EC" id="5.6.2.4" evidence="11"/>
<comment type="similarity">
    <text evidence="1 11">Belongs to the helicase family. UvrD subfamily.</text>
</comment>
<keyword evidence="3 11" id="KW-0547">Nucleotide-binding</keyword>
<evidence type="ECO:0000256" key="4">
    <source>
        <dbReference type="ARBA" id="ARBA00022801"/>
    </source>
</evidence>
<evidence type="ECO:0000256" key="3">
    <source>
        <dbReference type="ARBA" id="ARBA00022741"/>
    </source>
</evidence>
<evidence type="ECO:0000256" key="5">
    <source>
        <dbReference type="ARBA" id="ARBA00022806"/>
    </source>
</evidence>
<dbReference type="NCBIfam" id="TIGR01074">
    <property type="entry name" value="rep"/>
    <property type="match status" value="1"/>
</dbReference>
<keyword evidence="5 11" id="KW-0347">Helicase</keyword>
<comment type="subunit">
    <text evidence="11">Homodimer.</text>
</comment>
<dbReference type="InterPro" id="IPR005752">
    <property type="entry name" value="Helicase_Rep"/>
</dbReference>
<name>A0ABX7WVG3_9GAMM</name>
<comment type="function">
    <text evidence="11">Rep helicase is a single-stranded DNA-dependent ATPase involved in DNA replication; it can initiate unwinding at a nick in the DNA. It binds to the single-stranded DNA and acts in a progressive fashion along the DNA in the 3' to 5' direction.</text>
</comment>
<evidence type="ECO:0000313" key="16">
    <source>
        <dbReference type="Proteomes" id="UP000672039"/>
    </source>
</evidence>
<dbReference type="InterPro" id="IPR014017">
    <property type="entry name" value="DNA_helicase_UvrD-like_C"/>
</dbReference>
<reference evidence="15 16" key="1">
    <citation type="submission" date="2021-04" db="EMBL/GenBank/DDBJ databases">
        <title>Genomics, taxonomy and metabolism of representatives of sulfur bacteria of the genus Thiothrix: Thiothrix fructosivorans QT, Thiothrix unzii A1T and three new species, Thiothrix subterranea sp. nov., Thiothrix litoralis sp. nov. and 'Candidatus Thiothrix anitrata' sp. nov.</title>
        <authorList>
            <person name="Ravin N.V."/>
            <person name="Smolyakov D."/>
            <person name="Rudenko T.S."/>
            <person name="Mardanov A.V."/>
            <person name="Beletsky A.V."/>
            <person name="Markov N.D."/>
            <person name="Fomenkov A.I."/>
            <person name="Roberts R.J."/>
            <person name="Karnachuk O.V."/>
            <person name="Novikov A."/>
            <person name="Grabovich M.Y."/>
        </authorList>
    </citation>
    <scope>NUCLEOTIDE SEQUENCE [LARGE SCALE GENOMIC DNA]</scope>
    <source>
        <strain evidence="15 16">AS</strain>
    </source>
</reference>
<protein>
    <recommendedName>
        <fullName evidence="11">ATP-dependent DNA helicase Rep</fullName>
        <ecNumber evidence="11">5.6.2.4</ecNumber>
    </recommendedName>
    <alternativeName>
        <fullName evidence="11">DNA 3'-5' helicase Rep</fullName>
    </alternativeName>
</protein>
<dbReference type="PANTHER" id="PTHR11070">
    <property type="entry name" value="UVRD / RECB / PCRA DNA HELICASE FAMILY MEMBER"/>
    <property type="match status" value="1"/>
</dbReference>
<organism evidence="15 16">
    <name type="scientific">Thiothrix litoralis</name>
    <dbReference type="NCBI Taxonomy" id="2891210"/>
    <lineage>
        <taxon>Bacteria</taxon>
        <taxon>Pseudomonadati</taxon>
        <taxon>Pseudomonadota</taxon>
        <taxon>Gammaproteobacteria</taxon>
        <taxon>Thiotrichales</taxon>
        <taxon>Thiotrichaceae</taxon>
        <taxon>Thiothrix</taxon>
    </lineage>
</organism>
<keyword evidence="6 11" id="KW-0067">ATP-binding</keyword>
<feature type="binding site" evidence="11">
    <location>
        <position position="276"/>
    </location>
    <ligand>
        <name>ATP</name>
        <dbReference type="ChEBI" id="CHEBI:30616"/>
    </ligand>
</feature>
<evidence type="ECO:0000256" key="11">
    <source>
        <dbReference type="HAMAP-Rule" id="MF_01920"/>
    </source>
</evidence>
<evidence type="ECO:0000256" key="7">
    <source>
        <dbReference type="ARBA" id="ARBA00023125"/>
    </source>
</evidence>
<dbReference type="SUPFAM" id="SSF52540">
    <property type="entry name" value="P-loop containing nucleoside triphosphate hydrolases"/>
    <property type="match status" value="1"/>
</dbReference>
<sequence>MNGLNPEQQAAVTHLGSPLLVLAGAGSGKTRVITQKIAWMIRKGVHSADQIAAITFTNKAAREMRERATQLLTKEEAKGLTVSTFHTLGLNIIKREAKRLGYKKNFSILDAQDSAAILKELAHKEDVEEADNLRWIISRWKNDFISIEQAALLANTTDEKLAAILYEKYQRQIKAYNAVDFDDLIVLPVQLFEQHPDALQHWQNKLRYLLVDEYQDTNACQYRLIRLLAGVRGALTAVGDDDQSIYAWRGARPENIAQLQQDYPMLKVVKLEQNYRSTSRILQSANKLIGNNPHLFEKNLWSTLGEGDPIRIMPARTPEHEVEKVVGEILKSRFRDRAEFKDFAILYRGNHQSRLFEKALRENNIAYKISGGTSFFSRAEVKDILAYLRLISNPDDDAAFLRIINTPKREIGTSTLEKLGEYAHERKTSLLTAAQELGFAQRVSAKATQRIETFCGWLHEVTRAAENADPTKITQQVINDIGYEDWLKNTCNTPKQAESRMKNVWEIVEWIRKLHDDGAGKETLSDIIAHMSLVDMLERNNEEKEQDAVSLMTLHAAKGLEFPSVFLVGVEEELLPHANSVDEQSIQEERRLAYVGITRAQKNLTISYAKTRSRYGEASTVEPSRFLDELPPEHLEWEDKKVVTPEERQATASAYVANLQALLGD</sequence>
<gene>
    <name evidence="11 15" type="primary">rep</name>
    <name evidence="15" type="ORF">J9253_06620</name>
</gene>
<dbReference type="InterPro" id="IPR014016">
    <property type="entry name" value="UvrD-like_ATP-bd"/>
</dbReference>
<evidence type="ECO:0000256" key="2">
    <source>
        <dbReference type="ARBA" id="ARBA00022705"/>
    </source>
</evidence>
<evidence type="ECO:0000256" key="9">
    <source>
        <dbReference type="ARBA" id="ARBA00034617"/>
    </source>
</evidence>
<evidence type="ECO:0000256" key="6">
    <source>
        <dbReference type="ARBA" id="ARBA00022840"/>
    </source>
</evidence>
<dbReference type="InterPro" id="IPR000212">
    <property type="entry name" value="DNA_helicase_UvrD/REP"/>
</dbReference>
<evidence type="ECO:0000256" key="8">
    <source>
        <dbReference type="ARBA" id="ARBA00023235"/>
    </source>
</evidence>
<dbReference type="Gene3D" id="1.10.10.160">
    <property type="match status" value="1"/>
</dbReference>
<evidence type="ECO:0000256" key="1">
    <source>
        <dbReference type="ARBA" id="ARBA00009922"/>
    </source>
</evidence>
<dbReference type="EMBL" id="CP072801">
    <property type="protein sequence ID" value="QTR47600.1"/>
    <property type="molecule type" value="Genomic_DNA"/>
</dbReference>
<evidence type="ECO:0000256" key="12">
    <source>
        <dbReference type="PROSITE-ProRule" id="PRU00560"/>
    </source>
</evidence>
<dbReference type="HAMAP" id="MF_01920">
    <property type="entry name" value="Helicase_Rep"/>
    <property type="match status" value="1"/>
</dbReference>
<dbReference type="Gene3D" id="3.40.50.300">
    <property type="entry name" value="P-loop containing nucleotide triphosphate hydrolases"/>
    <property type="match status" value="2"/>
</dbReference>
<keyword evidence="16" id="KW-1185">Reference proteome</keyword>
<keyword evidence="8 11" id="KW-0413">Isomerase</keyword>